<dbReference type="OrthoDB" id="4249at2759"/>
<dbReference type="Pfam" id="PF05180">
    <property type="entry name" value="zf-DNL"/>
    <property type="match status" value="1"/>
</dbReference>
<dbReference type="GO" id="GO:0031314">
    <property type="term" value="C:extrinsic component of mitochondrial inner membrane"/>
    <property type="evidence" value="ECO:0007669"/>
    <property type="project" value="UniProtKB-UniRule"/>
</dbReference>
<accession>A0A2A6BFJ8</accession>
<feature type="binding site" evidence="6">
    <location>
        <position position="229"/>
    </location>
    <ligand>
        <name>Zn(2+)</name>
        <dbReference type="ChEBI" id="CHEBI:29105"/>
    </ligand>
</feature>
<comment type="subcellular location">
    <subcellularLocation>
        <location evidence="6">Mitochondrion inner membrane</location>
        <topology evidence="6">Peripheral membrane protein</topology>
        <orientation evidence="6">Matrix side</orientation>
    </subcellularLocation>
</comment>
<dbReference type="GO" id="GO:0005739">
    <property type="term" value="C:mitochondrion"/>
    <property type="evidence" value="ECO:0000318"/>
    <property type="project" value="GO_Central"/>
</dbReference>
<reference evidence="7" key="2">
    <citation type="submission" date="2022-06" db="UniProtKB">
        <authorList>
            <consortium name="EnsemblMetazoa"/>
        </authorList>
    </citation>
    <scope>IDENTIFICATION</scope>
    <source>
        <strain evidence="7">PS312</strain>
    </source>
</reference>
<feature type="binding site" evidence="6">
    <location>
        <position position="228"/>
    </location>
    <ligand>
        <name>Zn(2+)</name>
        <dbReference type="ChEBI" id="CHEBI:29105"/>
    </ligand>
</feature>
<comment type="catalytic activity">
    <reaction evidence="6">
        <text>a 4-hydroxy-3-methoxy-5-(all-trans-polyprenyl)benzoate + H(+) = a 2-methoxy-6-(all-trans-polyprenyl)phenol + CO2</text>
        <dbReference type="Rhea" id="RHEA:81179"/>
        <dbReference type="Rhea" id="RHEA-COMP:9551"/>
        <dbReference type="Rhea" id="RHEA-COMP:10931"/>
        <dbReference type="ChEBI" id="CHEBI:15378"/>
        <dbReference type="ChEBI" id="CHEBI:16526"/>
        <dbReference type="ChEBI" id="CHEBI:62731"/>
        <dbReference type="ChEBI" id="CHEBI:84443"/>
        <dbReference type="EC" id="4.1.1.130"/>
    </reaction>
</comment>
<protein>
    <recommendedName>
        <fullName evidence="6">Ubiquinone biosynthesis protein COQ4 homolog, mitochondrial</fullName>
    </recommendedName>
    <alternativeName>
        <fullName evidence="6">4-hydroxy-3-methoxy-5-polyprenylbenzoate decarboxylase</fullName>
        <ecNumber evidence="6">4.1.1.130</ecNumber>
    </alternativeName>
    <alternativeName>
        <fullName evidence="6">Coenzyme Q biosynthesis protein 4 homolog</fullName>
    </alternativeName>
</protein>
<dbReference type="GO" id="GO:0120539">
    <property type="term" value="F:4-hydroxy-3-methoxy-5-polyprenylbenzoate decarboxylase activity"/>
    <property type="evidence" value="ECO:0007669"/>
    <property type="project" value="UniProtKB-EC"/>
</dbReference>
<evidence type="ECO:0000313" key="8">
    <source>
        <dbReference type="Proteomes" id="UP000005239"/>
    </source>
</evidence>
<dbReference type="PANTHER" id="PTHR12922:SF7">
    <property type="entry name" value="UBIQUINONE BIOSYNTHESIS PROTEIN COQ4 HOMOLOG, MITOCHONDRIAL"/>
    <property type="match status" value="1"/>
</dbReference>
<sequence>MLTRIARLFVAAQSPVVSGRANRLFVARFASTVGHQSPNLSISYTCKVCNSRQGPKQFSRKSYQEGVVLVTCSGCDNHHIIADNLGWFSDLKGKKNIEEILKEKGEEVKRGLELLLAGGSGLTAIMNPARGDMVAAMGETTAIQPVLQNIKKRMDSDDTGREILRLKPRITEESIDRMRLLKLPDGTFGREYARFLDDLNTSPDNRPQVKYVDDEDLLYVMRRYRETHDFTHILLEMKTNMLGEVTVKYFEAIQLGLPMAILGSIFGGARLLTNNRRELITRNIPWVFDQATNARLFISFDWENHFDIPIKELQKVLNVTPIDVYPHV</sequence>
<evidence type="ECO:0000313" key="7">
    <source>
        <dbReference type="EnsemblMetazoa" id="PPA00012.1"/>
    </source>
</evidence>
<dbReference type="InterPro" id="IPR007715">
    <property type="entry name" value="Coq4"/>
</dbReference>
<comment type="function">
    <text evidence="6">Lyase that catalyzes the C1-decarboxylation of 4-hydroxy-3-methoxy-5-(all-trans-polyprenyl)benzoic acid into 2-methoxy-6-(all-trans-polyprenyl)phenol during ubiquinone biosynthesis.</text>
</comment>
<dbReference type="AlphaFoldDB" id="A0A2A6BFJ8"/>
<dbReference type="EC" id="4.1.1.130" evidence="6"/>
<organism evidence="7 8">
    <name type="scientific">Pristionchus pacificus</name>
    <name type="common">Parasitic nematode worm</name>
    <dbReference type="NCBI Taxonomy" id="54126"/>
    <lineage>
        <taxon>Eukaryota</taxon>
        <taxon>Metazoa</taxon>
        <taxon>Ecdysozoa</taxon>
        <taxon>Nematoda</taxon>
        <taxon>Chromadorea</taxon>
        <taxon>Rhabditida</taxon>
        <taxon>Rhabditina</taxon>
        <taxon>Diplogasteromorpha</taxon>
        <taxon>Diplogasteroidea</taxon>
        <taxon>Neodiplogasteridae</taxon>
        <taxon>Pristionchus</taxon>
    </lineage>
</organism>
<comment type="subunit">
    <text evidence="6">Component of a multi-subunit COQ enzyme complex.</text>
</comment>
<evidence type="ECO:0000256" key="5">
    <source>
        <dbReference type="ARBA" id="ARBA00023239"/>
    </source>
</evidence>
<feature type="binding site" evidence="6">
    <location>
        <position position="244"/>
    </location>
    <ligand>
        <name>Zn(2+)</name>
        <dbReference type="ChEBI" id="CHEBI:29105"/>
    </ligand>
</feature>
<keyword evidence="8" id="KW-1185">Reference proteome</keyword>
<comment type="cofactor">
    <cofactor evidence="6">
        <name>Zn(2+)</name>
        <dbReference type="ChEBI" id="CHEBI:29105"/>
    </cofactor>
</comment>
<keyword evidence="5 6" id="KW-0456">Lyase</keyword>
<keyword evidence="6" id="KW-0479">Metal-binding</keyword>
<dbReference type="InterPro" id="IPR007853">
    <property type="entry name" value="Znf_DNL-typ"/>
</dbReference>
<feature type="binding site" evidence="6">
    <location>
        <position position="232"/>
    </location>
    <ligand>
        <name>Zn(2+)</name>
        <dbReference type="ChEBI" id="CHEBI:29105"/>
    </ligand>
</feature>
<name>A0A2A6BFJ8_PRIPA</name>
<dbReference type="EnsemblMetazoa" id="PPA00012.1">
    <property type="protein sequence ID" value="PPA00012.1"/>
    <property type="gene ID" value="WBGene00089566"/>
</dbReference>
<dbReference type="PROSITE" id="PS51501">
    <property type="entry name" value="ZF_DNL"/>
    <property type="match status" value="1"/>
</dbReference>
<evidence type="ECO:0000256" key="3">
    <source>
        <dbReference type="ARBA" id="ARBA00023128"/>
    </source>
</evidence>
<keyword evidence="1 6" id="KW-0831">Ubiquinone biosynthesis</keyword>
<evidence type="ECO:0000256" key="1">
    <source>
        <dbReference type="ARBA" id="ARBA00022688"/>
    </source>
</evidence>
<keyword evidence="6" id="KW-0862">Zinc</keyword>
<accession>A0A8R1Y5X1</accession>
<dbReference type="PANTHER" id="PTHR12922">
    <property type="entry name" value="UBIQUINONE BIOSYNTHESIS PROTEIN"/>
    <property type="match status" value="1"/>
</dbReference>
<proteinExistence type="inferred from homology"/>
<dbReference type="GO" id="GO:0008270">
    <property type="term" value="F:zinc ion binding"/>
    <property type="evidence" value="ECO:0007669"/>
    <property type="project" value="UniProtKB-UniRule"/>
</dbReference>
<comment type="pathway">
    <text evidence="6">Cofactor biosynthesis; ubiquinone biosynthesis.</text>
</comment>
<keyword evidence="4 6" id="KW-0472">Membrane</keyword>
<evidence type="ECO:0000256" key="6">
    <source>
        <dbReference type="HAMAP-Rule" id="MF_03111"/>
    </source>
</evidence>
<dbReference type="Pfam" id="PF05019">
    <property type="entry name" value="Coq4"/>
    <property type="match status" value="1"/>
</dbReference>
<keyword evidence="2 6" id="KW-0999">Mitochondrion inner membrane</keyword>
<evidence type="ECO:0000256" key="2">
    <source>
        <dbReference type="ARBA" id="ARBA00022792"/>
    </source>
</evidence>
<evidence type="ECO:0000256" key="4">
    <source>
        <dbReference type="ARBA" id="ARBA00023136"/>
    </source>
</evidence>
<dbReference type="InterPro" id="IPR027540">
    <property type="entry name" value="Coq4_euk"/>
</dbReference>
<dbReference type="Proteomes" id="UP000005239">
    <property type="component" value="Unassembled WGS sequence"/>
</dbReference>
<keyword evidence="3 6" id="KW-0496">Mitochondrion</keyword>
<gene>
    <name evidence="7" type="primary">WBGene00089566</name>
</gene>
<reference evidence="8" key="1">
    <citation type="journal article" date="2008" name="Nat. Genet.">
        <title>The Pristionchus pacificus genome provides a unique perspective on nematode lifestyle and parasitism.</title>
        <authorList>
            <person name="Dieterich C."/>
            <person name="Clifton S.W."/>
            <person name="Schuster L.N."/>
            <person name="Chinwalla A."/>
            <person name="Delehaunty K."/>
            <person name="Dinkelacker I."/>
            <person name="Fulton L."/>
            <person name="Fulton R."/>
            <person name="Godfrey J."/>
            <person name="Minx P."/>
            <person name="Mitreva M."/>
            <person name="Roeseler W."/>
            <person name="Tian H."/>
            <person name="Witte H."/>
            <person name="Yang S.P."/>
            <person name="Wilson R.K."/>
            <person name="Sommer R.J."/>
        </authorList>
    </citation>
    <scope>NUCLEOTIDE SEQUENCE [LARGE SCALE GENOMIC DNA]</scope>
    <source>
        <strain evidence="8">PS312</strain>
    </source>
</reference>
<comment type="similarity">
    <text evidence="6">Belongs to the COQ4 family.</text>
</comment>
<dbReference type="HAMAP" id="MF_03111">
    <property type="entry name" value="Coq4"/>
    <property type="match status" value="1"/>
</dbReference>